<evidence type="ECO:0000313" key="4">
    <source>
        <dbReference type="EMBL" id="KIL36814.1"/>
    </source>
</evidence>
<keyword evidence="2" id="KW-0812">Transmembrane</keyword>
<name>A0ABR5A713_9BACL</name>
<comment type="caution">
    <text evidence="4">The sequence shown here is derived from an EMBL/GenBank/DDBJ whole genome shotgun (WGS) entry which is preliminary data.</text>
</comment>
<dbReference type="Pfam" id="PF13349">
    <property type="entry name" value="DUF4097"/>
    <property type="match status" value="1"/>
</dbReference>
<evidence type="ECO:0000259" key="3">
    <source>
        <dbReference type="Pfam" id="PF13349"/>
    </source>
</evidence>
<accession>A0ABR5A713</accession>
<reference evidence="4 5" key="1">
    <citation type="submission" date="2014-12" db="EMBL/GenBank/DDBJ databases">
        <title>Draft genome sequence of Cohnella kolymensis strain B-2846.</title>
        <authorList>
            <person name="Karlyshev A.V."/>
            <person name="Kudryashova E.B."/>
        </authorList>
    </citation>
    <scope>NUCLEOTIDE SEQUENCE [LARGE SCALE GENOMIC DNA]</scope>
    <source>
        <strain evidence="4 5">VKM B-2846</strain>
    </source>
</reference>
<keyword evidence="2" id="KW-0472">Membrane</keyword>
<keyword evidence="5" id="KW-1185">Reference proteome</keyword>
<protein>
    <recommendedName>
        <fullName evidence="3">DUF4097 domain-containing protein</fullName>
    </recommendedName>
</protein>
<organism evidence="4 5">
    <name type="scientific">Cohnella kolymensis</name>
    <dbReference type="NCBI Taxonomy" id="1590652"/>
    <lineage>
        <taxon>Bacteria</taxon>
        <taxon>Bacillati</taxon>
        <taxon>Bacillota</taxon>
        <taxon>Bacilli</taxon>
        <taxon>Bacillales</taxon>
        <taxon>Paenibacillaceae</taxon>
        <taxon>Cohnella</taxon>
    </lineage>
</organism>
<feature type="transmembrane region" description="Helical" evidence="2">
    <location>
        <begin position="44"/>
        <end position="65"/>
    </location>
</feature>
<sequence>MAQNNNRGAFMIRIGRYTAALGMIAAGELLVLDHLAVLDSMAIIGAWWPVLLLMFGIELLFMQLIYRDPAQRMRFDFGGFIAAAILTGFVVIAVNGNQLKLTWLPQWFDGIVHQYSDESGVAFDQGTITPGIDHRTRKISLKNSNGRIIVKQGPVNGVEIHSTVYVSGAAAEEAAEIARQSAVEVRDGDHAQIIANGKPYGAAKMHKPRINLTVTLPQGPLPELDISVDNGAVDLQQLSSEQIIVVEVKNGDARGSGVDARLDVTVFNGKIQFAGLERETTLETMNGSIRADQVASSLTADTKNGSITLNDVHADLKAHTANGRIHVTSAEVGGSWDVSSVIGDVVLTWPDGEDVTVNGNSSFGDINTDWALDVRDHEVSGTLGDGTHRIRVNTHGDLSLQKRQP</sequence>
<feature type="domain" description="DUF4097" evidence="3">
    <location>
        <begin position="137"/>
        <end position="400"/>
    </location>
</feature>
<gene>
    <name evidence="4" type="ORF">SD71_05220</name>
</gene>
<proteinExistence type="predicted"/>
<dbReference type="Proteomes" id="UP000054526">
    <property type="component" value="Unassembled WGS sequence"/>
</dbReference>
<evidence type="ECO:0000313" key="5">
    <source>
        <dbReference type="Proteomes" id="UP000054526"/>
    </source>
</evidence>
<keyword evidence="2" id="KW-1133">Transmembrane helix</keyword>
<feature type="transmembrane region" description="Helical" evidence="2">
    <location>
        <begin position="77"/>
        <end position="96"/>
    </location>
</feature>
<feature type="region of interest" description="Disordered" evidence="1">
    <location>
        <begin position="385"/>
        <end position="405"/>
    </location>
</feature>
<evidence type="ECO:0000256" key="1">
    <source>
        <dbReference type="SAM" id="MobiDB-lite"/>
    </source>
</evidence>
<dbReference type="EMBL" id="JXAL01000004">
    <property type="protein sequence ID" value="KIL36814.1"/>
    <property type="molecule type" value="Genomic_DNA"/>
</dbReference>
<dbReference type="InterPro" id="IPR025164">
    <property type="entry name" value="Toastrack_DUF4097"/>
</dbReference>
<feature type="transmembrane region" description="Helical" evidence="2">
    <location>
        <begin position="20"/>
        <end position="38"/>
    </location>
</feature>
<evidence type="ECO:0000256" key="2">
    <source>
        <dbReference type="SAM" id="Phobius"/>
    </source>
</evidence>